<evidence type="ECO:0000313" key="2">
    <source>
        <dbReference type="Proteomes" id="UP000076502"/>
    </source>
</evidence>
<organism evidence="1 2">
    <name type="scientific">Dufourea novaeangliae</name>
    <name type="common">Sweat bee</name>
    <dbReference type="NCBI Taxonomy" id="178035"/>
    <lineage>
        <taxon>Eukaryota</taxon>
        <taxon>Metazoa</taxon>
        <taxon>Ecdysozoa</taxon>
        <taxon>Arthropoda</taxon>
        <taxon>Hexapoda</taxon>
        <taxon>Insecta</taxon>
        <taxon>Pterygota</taxon>
        <taxon>Neoptera</taxon>
        <taxon>Endopterygota</taxon>
        <taxon>Hymenoptera</taxon>
        <taxon>Apocrita</taxon>
        <taxon>Aculeata</taxon>
        <taxon>Apoidea</taxon>
        <taxon>Anthophila</taxon>
        <taxon>Halictidae</taxon>
        <taxon>Rophitinae</taxon>
        <taxon>Dufourea</taxon>
    </lineage>
</organism>
<proteinExistence type="predicted"/>
<dbReference type="EMBL" id="KQ434934">
    <property type="protein sequence ID" value="KZC11870.1"/>
    <property type="molecule type" value="Genomic_DNA"/>
</dbReference>
<dbReference type="Proteomes" id="UP000076502">
    <property type="component" value="Unassembled WGS sequence"/>
</dbReference>
<accession>A0A154PKW5</accession>
<sequence>MEDQTSFKNICRMSAGEFEMILSLIGPTIAKRDTNYRSTISVHERLAISLRFLATGDSFTSQSTFLKYESKVSRIVLNTWLALNKEVQKYIQVERLLFIELYSLIYFHF</sequence>
<name>A0A154PKW5_DUFNO</name>
<gene>
    <name evidence="1" type="ORF">WN55_03902</name>
</gene>
<dbReference type="AlphaFoldDB" id="A0A154PKW5"/>
<evidence type="ECO:0000313" key="1">
    <source>
        <dbReference type="EMBL" id="KZC11870.1"/>
    </source>
</evidence>
<evidence type="ECO:0008006" key="3">
    <source>
        <dbReference type="Google" id="ProtNLM"/>
    </source>
</evidence>
<reference evidence="1 2" key="1">
    <citation type="submission" date="2015-07" db="EMBL/GenBank/DDBJ databases">
        <title>The genome of Dufourea novaeangliae.</title>
        <authorList>
            <person name="Pan H."/>
            <person name="Kapheim K."/>
        </authorList>
    </citation>
    <scope>NUCLEOTIDE SEQUENCE [LARGE SCALE GENOMIC DNA]</scope>
    <source>
        <strain evidence="1">0120121106</strain>
        <tissue evidence="1">Whole body</tissue>
    </source>
</reference>
<keyword evidence="2" id="KW-1185">Reference proteome</keyword>
<protein>
    <recommendedName>
        <fullName evidence="3">Nuclease HARBI1</fullName>
    </recommendedName>
</protein>